<reference evidence="1 2" key="1">
    <citation type="journal article" date="2015" name="Genome Biol. Evol.">
        <title>Phylogenomic analyses indicate that early fungi evolved digesting cell walls of algal ancestors of land plants.</title>
        <authorList>
            <person name="Chang Y."/>
            <person name="Wang S."/>
            <person name="Sekimoto S."/>
            <person name="Aerts A.L."/>
            <person name="Choi C."/>
            <person name="Clum A."/>
            <person name="LaButti K.M."/>
            <person name="Lindquist E.A."/>
            <person name="Yee Ngan C."/>
            <person name="Ohm R.A."/>
            <person name="Salamov A.A."/>
            <person name="Grigoriev I.V."/>
            <person name="Spatafora J.W."/>
            <person name="Berbee M.L."/>
        </authorList>
    </citation>
    <scope>NUCLEOTIDE SEQUENCE [LARGE SCALE GENOMIC DNA]</scope>
    <source>
        <strain evidence="1 2">NRRL 28638</strain>
    </source>
</reference>
<organism evidence="1 2">
    <name type="scientific">Conidiobolus coronatus (strain ATCC 28846 / CBS 209.66 / NRRL 28638)</name>
    <name type="common">Delacroixia coronata</name>
    <dbReference type="NCBI Taxonomy" id="796925"/>
    <lineage>
        <taxon>Eukaryota</taxon>
        <taxon>Fungi</taxon>
        <taxon>Fungi incertae sedis</taxon>
        <taxon>Zoopagomycota</taxon>
        <taxon>Entomophthoromycotina</taxon>
        <taxon>Entomophthoromycetes</taxon>
        <taxon>Entomophthorales</taxon>
        <taxon>Ancylistaceae</taxon>
        <taxon>Conidiobolus</taxon>
    </lineage>
</organism>
<evidence type="ECO:0000313" key="2">
    <source>
        <dbReference type="Proteomes" id="UP000070444"/>
    </source>
</evidence>
<proteinExistence type="predicted"/>
<protein>
    <recommendedName>
        <fullName evidence="3">F-box domain-containing protein</fullName>
    </recommendedName>
</protein>
<gene>
    <name evidence="1" type="ORF">CONCODRAFT_167267</name>
</gene>
<dbReference type="AlphaFoldDB" id="A0A137PEE9"/>
<accession>A0A137PEE9</accession>
<dbReference type="Gene3D" id="3.80.10.10">
    <property type="entry name" value="Ribonuclease Inhibitor"/>
    <property type="match status" value="1"/>
</dbReference>
<name>A0A137PEE9_CONC2</name>
<sequence length="426" mass="49234">MVVNNLKIDWKSLLLKKEILKYLSEKDLKEVVLCSKDVFKELKPLLLRKFYFNKNTIDFLSELPHINLQGSGNNLKLVTCVYITYKISALEFQVLFTYFNSLKLLHLSSLQFDLTFINSIFKNLTELRCLELIGIKIGVKSSNYENGGDCTLKVPLALSKLTLRSCKAFYQNSNDLNISKEGVLTNSDHCPFYGISKLKFEKLASLTIIKTGGSDDTQFINEFLANNQKLKKLSISYDELNKEAFKLISKSKTLENLSLYKFLGTFKFSTDAHIRSIRYLTLDESIYRCGRVFIYDLVKCFSNVQHLKLIYISKYHLTIRTLVSRLHKLTSLVLISKTPQKEFSLELKNPKLFKINLVNFMLNGVKLSVFNKEKQLKNLRIVKLSNHKSYFNINYDQIMEDNMVQGWDTVFIGTSAICSKYLPYAD</sequence>
<evidence type="ECO:0000313" key="1">
    <source>
        <dbReference type="EMBL" id="KXN73379.1"/>
    </source>
</evidence>
<dbReference type="EMBL" id="KQ964438">
    <property type="protein sequence ID" value="KXN73379.1"/>
    <property type="molecule type" value="Genomic_DNA"/>
</dbReference>
<dbReference type="InterPro" id="IPR032675">
    <property type="entry name" value="LRR_dom_sf"/>
</dbReference>
<evidence type="ECO:0008006" key="3">
    <source>
        <dbReference type="Google" id="ProtNLM"/>
    </source>
</evidence>
<dbReference type="SUPFAM" id="SSF52058">
    <property type="entry name" value="L domain-like"/>
    <property type="match status" value="1"/>
</dbReference>
<dbReference type="Proteomes" id="UP000070444">
    <property type="component" value="Unassembled WGS sequence"/>
</dbReference>
<keyword evidence="2" id="KW-1185">Reference proteome</keyword>